<dbReference type="PANTHER" id="PTHR48044">
    <property type="entry name" value="GLYCOSYLTRANSFERASE"/>
    <property type="match status" value="1"/>
</dbReference>
<organism evidence="1 2">
    <name type="scientific">Capsicum annuum</name>
    <name type="common">Capsicum pepper</name>
    <dbReference type="NCBI Taxonomy" id="4072"/>
    <lineage>
        <taxon>Eukaryota</taxon>
        <taxon>Viridiplantae</taxon>
        <taxon>Streptophyta</taxon>
        <taxon>Embryophyta</taxon>
        <taxon>Tracheophyta</taxon>
        <taxon>Spermatophyta</taxon>
        <taxon>Magnoliopsida</taxon>
        <taxon>eudicotyledons</taxon>
        <taxon>Gunneridae</taxon>
        <taxon>Pentapetalae</taxon>
        <taxon>asterids</taxon>
        <taxon>lamiids</taxon>
        <taxon>Solanales</taxon>
        <taxon>Solanaceae</taxon>
        <taxon>Solanoideae</taxon>
        <taxon>Capsiceae</taxon>
        <taxon>Capsicum</taxon>
    </lineage>
</organism>
<sequence>MKFGVPIIAMPMKVDQPLNAKIVEYIGMGMEAARDEDGKLQSKEIAKAIRKVVVEESGEVVRKIAKELSQKMKAKGDEEIDGVVEELVALSNNKYQQQDLRVITIIPYIHVISLVVFKYHLSSFLCYQHTFVIKGHPGALKLPLLME</sequence>
<dbReference type="PANTHER" id="PTHR48044:SF74">
    <property type="entry name" value="GLYCOSYLTRANSFERASE"/>
    <property type="match status" value="1"/>
</dbReference>
<comment type="caution">
    <text evidence="1">The sequence shown here is derived from an EMBL/GenBank/DDBJ whole genome shotgun (WGS) entry which is preliminary data.</text>
</comment>
<dbReference type="STRING" id="4072.A0A2G2Y5Y4"/>
<dbReference type="Gramene" id="PHT65144">
    <property type="protein sequence ID" value="PHT65144"/>
    <property type="gene ID" value="T459_29569"/>
</dbReference>
<reference evidence="1 2" key="1">
    <citation type="journal article" date="2014" name="Nat. Genet.">
        <title>Genome sequence of the hot pepper provides insights into the evolution of pungency in Capsicum species.</title>
        <authorList>
            <person name="Kim S."/>
            <person name="Park M."/>
            <person name="Yeom S.I."/>
            <person name="Kim Y.M."/>
            <person name="Lee J.M."/>
            <person name="Lee H.A."/>
            <person name="Seo E."/>
            <person name="Choi J."/>
            <person name="Cheong K."/>
            <person name="Kim K.T."/>
            <person name="Jung K."/>
            <person name="Lee G.W."/>
            <person name="Oh S.K."/>
            <person name="Bae C."/>
            <person name="Kim S.B."/>
            <person name="Lee H.Y."/>
            <person name="Kim S.Y."/>
            <person name="Kim M.S."/>
            <person name="Kang B.C."/>
            <person name="Jo Y.D."/>
            <person name="Yang H.B."/>
            <person name="Jeong H.J."/>
            <person name="Kang W.H."/>
            <person name="Kwon J.K."/>
            <person name="Shin C."/>
            <person name="Lim J.Y."/>
            <person name="Park J.H."/>
            <person name="Huh J.H."/>
            <person name="Kim J.S."/>
            <person name="Kim B.D."/>
            <person name="Cohen O."/>
            <person name="Paran I."/>
            <person name="Suh M.C."/>
            <person name="Lee S.B."/>
            <person name="Kim Y.K."/>
            <person name="Shin Y."/>
            <person name="Noh S.J."/>
            <person name="Park J."/>
            <person name="Seo Y.S."/>
            <person name="Kwon S.Y."/>
            <person name="Kim H.A."/>
            <person name="Park J.M."/>
            <person name="Kim H.J."/>
            <person name="Choi S.B."/>
            <person name="Bosland P.W."/>
            <person name="Reeves G."/>
            <person name="Jo S.H."/>
            <person name="Lee B.W."/>
            <person name="Cho H.T."/>
            <person name="Choi H.S."/>
            <person name="Lee M.S."/>
            <person name="Yu Y."/>
            <person name="Do Choi Y."/>
            <person name="Park B.S."/>
            <person name="van Deynze A."/>
            <person name="Ashrafi H."/>
            <person name="Hill T."/>
            <person name="Kim W.T."/>
            <person name="Pai H.S."/>
            <person name="Ahn H.K."/>
            <person name="Yeam I."/>
            <person name="Giovannoni J.J."/>
            <person name="Rose J.K."/>
            <person name="Sorensen I."/>
            <person name="Lee S.J."/>
            <person name="Kim R.W."/>
            <person name="Choi I.Y."/>
            <person name="Choi B.S."/>
            <person name="Lim J.S."/>
            <person name="Lee Y.H."/>
            <person name="Choi D."/>
        </authorList>
    </citation>
    <scope>NUCLEOTIDE SEQUENCE [LARGE SCALE GENOMIC DNA]</scope>
    <source>
        <strain evidence="2">cv. CM334</strain>
    </source>
</reference>
<evidence type="ECO:0000313" key="2">
    <source>
        <dbReference type="Proteomes" id="UP000222542"/>
    </source>
</evidence>
<gene>
    <name evidence="1" type="ORF">T459_29569</name>
</gene>
<dbReference type="EMBL" id="AYRZ02000012">
    <property type="protein sequence ID" value="PHT65144.1"/>
    <property type="molecule type" value="Genomic_DNA"/>
</dbReference>
<protein>
    <recommendedName>
        <fullName evidence="3">Cyanidin-3-O-glucoside 2-O-glucuronosyltransferase-like</fullName>
    </recommendedName>
</protein>
<reference evidence="1 2" key="2">
    <citation type="journal article" date="2017" name="Genome Biol.">
        <title>New reference genome sequences of hot pepper reveal the massive evolution of plant disease-resistance genes by retroduplication.</title>
        <authorList>
            <person name="Kim S."/>
            <person name="Park J."/>
            <person name="Yeom S.I."/>
            <person name="Kim Y.M."/>
            <person name="Seo E."/>
            <person name="Kim K.T."/>
            <person name="Kim M.S."/>
            <person name="Lee J.M."/>
            <person name="Cheong K."/>
            <person name="Shin H.S."/>
            <person name="Kim S.B."/>
            <person name="Han K."/>
            <person name="Lee J."/>
            <person name="Park M."/>
            <person name="Lee H.A."/>
            <person name="Lee H.Y."/>
            <person name="Lee Y."/>
            <person name="Oh S."/>
            <person name="Lee J.H."/>
            <person name="Choi E."/>
            <person name="Choi E."/>
            <person name="Lee S.E."/>
            <person name="Jeon J."/>
            <person name="Kim H."/>
            <person name="Choi G."/>
            <person name="Song H."/>
            <person name="Lee J."/>
            <person name="Lee S.C."/>
            <person name="Kwon J.K."/>
            <person name="Lee H.Y."/>
            <person name="Koo N."/>
            <person name="Hong Y."/>
            <person name="Kim R.W."/>
            <person name="Kang W.H."/>
            <person name="Huh J.H."/>
            <person name="Kang B.C."/>
            <person name="Yang T.J."/>
            <person name="Lee Y.H."/>
            <person name="Bennetzen J.L."/>
            <person name="Choi D."/>
        </authorList>
    </citation>
    <scope>NUCLEOTIDE SEQUENCE [LARGE SCALE GENOMIC DNA]</scope>
    <source>
        <strain evidence="2">cv. CM334</strain>
    </source>
</reference>
<proteinExistence type="predicted"/>
<evidence type="ECO:0008006" key="3">
    <source>
        <dbReference type="Google" id="ProtNLM"/>
    </source>
</evidence>
<dbReference type="SMR" id="A0A2G2Y5Y4"/>
<evidence type="ECO:0000313" key="1">
    <source>
        <dbReference type="EMBL" id="PHT65144.1"/>
    </source>
</evidence>
<dbReference type="Gene3D" id="3.40.50.2000">
    <property type="entry name" value="Glycogen Phosphorylase B"/>
    <property type="match status" value="1"/>
</dbReference>
<dbReference type="Proteomes" id="UP000222542">
    <property type="component" value="Unassembled WGS sequence"/>
</dbReference>
<dbReference type="AlphaFoldDB" id="A0A2G2Y5Y4"/>
<name>A0A2G2Y5Y4_CAPAN</name>
<keyword evidence="2" id="KW-1185">Reference proteome</keyword>
<accession>A0A2G2Y5Y4</accession>
<dbReference type="GO" id="GO:0008194">
    <property type="term" value="F:UDP-glycosyltransferase activity"/>
    <property type="evidence" value="ECO:0007669"/>
    <property type="project" value="UniProtKB-ARBA"/>
</dbReference>
<dbReference type="SUPFAM" id="SSF53756">
    <property type="entry name" value="UDP-Glycosyltransferase/glycogen phosphorylase"/>
    <property type="match status" value="1"/>
</dbReference>
<dbReference type="GO" id="GO:1901135">
    <property type="term" value="P:carbohydrate derivative metabolic process"/>
    <property type="evidence" value="ECO:0007669"/>
    <property type="project" value="UniProtKB-ARBA"/>
</dbReference>